<evidence type="ECO:0000256" key="2">
    <source>
        <dbReference type="SAM" id="MobiDB-lite"/>
    </source>
</evidence>
<evidence type="ECO:0000256" key="1">
    <source>
        <dbReference type="ARBA" id="ARBA00021948"/>
    </source>
</evidence>
<gene>
    <name evidence="3" type="ORF">FB384_003203</name>
</gene>
<dbReference type="InterPro" id="IPR036702">
    <property type="entry name" value="ComB-like_sf"/>
</dbReference>
<accession>A0A839XQR5</accession>
<proteinExistence type="predicted"/>
<keyword evidence="4" id="KW-1185">Reference proteome</keyword>
<keyword evidence="3" id="KW-0378">Hydrolase</keyword>
<reference evidence="3 4" key="1">
    <citation type="submission" date="2020-08" db="EMBL/GenBank/DDBJ databases">
        <title>Sequencing the genomes of 1000 actinobacteria strains.</title>
        <authorList>
            <person name="Klenk H.-P."/>
        </authorList>
    </citation>
    <scope>NUCLEOTIDE SEQUENCE [LARGE SCALE GENOMIC DNA]</scope>
    <source>
        <strain evidence="3 4">DSM 45267</strain>
    </source>
</reference>
<dbReference type="Pfam" id="PF04029">
    <property type="entry name" value="2-ph_phosp"/>
    <property type="match status" value="1"/>
</dbReference>
<name>A0A839XQR5_9PSEU</name>
<dbReference type="GO" id="GO:0000287">
    <property type="term" value="F:magnesium ion binding"/>
    <property type="evidence" value="ECO:0007669"/>
    <property type="project" value="InterPro"/>
</dbReference>
<sequence length="246" mass="24029">MTDAMPANSTPTTPGTNPATTQTPALLAQDGHDVRLDWGASGLAALGGRCAVLVIVDVLSFSTRVDLLLAEGTAVQPVRWTDTVTEAPSGGAEPVQSPNGATLTADAATTGAHVLTACLRNADAVAKHAADLAAGEPIGVLAAGERWGVAAGAAPGSDGPLRPCVEDQLGAGAVVAGLQSYGDVSPEAVVAAQAFAVADVPAAVSGSASGRELTAHGDGEIVERAVEVGMSAGVPILGTDGVLTGA</sequence>
<organism evidence="3 4">
    <name type="scientific">Prauserella sediminis</name>
    <dbReference type="NCBI Taxonomy" id="577680"/>
    <lineage>
        <taxon>Bacteria</taxon>
        <taxon>Bacillati</taxon>
        <taxon>Actinomycetota</taxon>
        <taxon>Actinomycetes</taxon>
        <taxon>Pseudonocardiales</taxon>
        <taxon>Pseudonocardiaceae</taxon>
        <taxon>Prauserella</taxon>
        <taxon>Prauserella salsuginis group</taxon>
    </lineage>
</organism>
<dbReference type="RefSeq" id="WP_228726040.1">
    <property type="nucleotide sequence ID" value="NZ_JACIBS010000001.1"/>
</dbReference>
<dbReference type="Proteomes" id="UP000564573">
    <property type="component" value="Unassembled WGS sequence"/>
</dbReference>
<dbReference type="GO" id="GO:0050532">
    <property type="term" value="F:2-phosphosulfolactate phosphatase activity"/>
    <property type="evidence" value="ECO:0007669"/>
    <property type="project" value="InterPro"/>
</dbReference>
<dbReference type="SUPFAM" id="SSF142823">
    <property type="entry name" value="ComB-like"/>
    <property type="match status" value="1"/>
</dbReference>
<dbReference type="Gene3D" id="3.90.1560.10">
    <property type="entry name" value="ComB-like"/>
    <property type="match status" value="1"/>
</dbReference>
<dbReference type="InterPro" id="IPR005238">
    <property type="entry name" value="ComB-like"/>
</dbReference>
<protein>
    <recommendedName>
        <fullName evidence="1">Probable 2-phosphosulfolactate phosphatase</fullName>
    </recommendedName>
</protein>
<feature type="region of interest" description="Disordered" evidence="2">
    <location>
        <begin position="1"/>
        <end position="23"/>
    </location>
</feature>
<evidence type="ECO:0000313" key="3">
    <source>
        <dbReference type="EMBL" id="MBB3664299.1"/>
    </source>
</evidence>
<comment type="caution">
    <text evidence="3">The sequence shown here is derived from an EMBL/GenBank/DDBJ whole genome shotgun (WGS) entry which is preliminary data.</text>
</comment>
<dbReference type="AlphaFoldDB" id="A0A839XQR5"/>
<evidence type="ECO:0000313" key="4">
    <source>
        <dbReference type="Proteomes" id="UP000564573"/>
    </source>
</evidence>
<dbReference type="EMBL" id="JACIBS010000001">
    <property type="protein sequence ID" value="MBB3664299.1"/>
    <property type="molecule type" value="Genomic_DNA"/>
</dbReference>